<dbReference type="PANTHER" id="PTHR10763:SF26">
    <property type="entry name" value="CELL DIVISION CONTROL PROTEIN 6 HOMOLOG"/>
    <property type="match status" value="1"/>
</dbReference>
<keyword evidence="5" id="KW-1185">Reference proteome</keyword>
<dbReference type="GO" id="GO:0006270">
    <property type="term" value="P:DNA replication initiation"/>
    <property type="evidence" value="ECO:0007669"/>
    <property type="project" value="UniProtKB-UniRule"/>
</dbReference>
<feature type="domain" description="ORC1/DEAH AAA+ ATPase" evidence="3">
    <location>
        <begin position="186"/>
        <end position="337"/>
    </location>
</feature>
<sequence>MSSKVISTPTSASNGLKKKQTVLEAFQKYKSAIQSNENYSSRNMVTPKKLNVSADKTSSPSLKSVFSTTKNLKIEEYSQLNSQKIGYQAGSKRPNEESVNEMSFSIKKSKNEETPSKKCTESFESIQNTNASAKKLHESYLSTTDAEPLKVLNPFDKSKKLEIIGRTDERAEIKKYIDILLHDKLGGSLYISGNPGTGKSACTIDVIESNLPSIYQNNTFVVFINCMVITSAKQLYDTILSNITEQKSLKKNKNFDPKQSQIYRASPTDTCLSSQTEYATKSKLEKLFIRNNRNEGYIIVFDELDNLINLNLSLIYSFFEWAINKSSNLLLVGIANALDLTERLLPRLKARNCIPNLLNFKPYSVDDILNVLKYRSAFLAPTTHLLHQEKTNFNTLLDKNVFAQKSALIRDPALELCARKVAASTGDMRKALDVCRSVVDNTLSNNHISTNGSIENQKTKISLPEMIKALSGLNGSSTDAILRNLNFHQKIVLVTLLRIKLTSLSRKTRLSVSKYTTRQKQLSITQNLKNNQSLDINTLFRLYSDSCSELKILNTLARSEFNDLISMMESIGVLTIKSHGSNNKLNNKSFKTSTLSSTKSNVCNGENSVFLAISEKDAEKVIAELPMLSKLL</sequence>
<reference evidence="4 5" key="1">
    <citation type="journal article" date="2018" name="MBio">
        <title>Comparative Genomics Reveals the Core Gene Toolbox for the Fungus-Insect Symbiosis.</title>
        <authorList>
            <person name="Wang Y."/>
            <person name="Stata M."/>
            <person name="Wang W."/>
            <person name="Stajich J.E."/>
            <person name="White M.M."/>
            <person name="Moncalvo J.M."/>
        </authorList>
    </citation>
    <scope>NUCLEOTIDE SEQUENCE [LARGE SCALE GENOMIC DNA]</scope>
    <source>
        <strain evidence="4 5">SWE-8-4</strain>
    </source>
</reference>
<dbReference type="EMBL" id="MBFR01000083">
    <property type="protein sequence ID" value="PVU94596.1"/>
    <property type="molecule type" value="Genomic_DNA"/>
</dbReference>
<gene>
    <name evidence="4" type="ORF">BB561_002426</name>
</gene>
<dbReference type="InterPro" id="IPR049945">
    <property type="entry name" value="AAA_22"/>
</dbReference>
<name>A0A2T9YQL0_9FUNG</name>
<dbReference type="InterPro" id="IPR016314">
    <property type="entry name" value="Cdc6/18"/>
</dbReference>
<accession>A0A2T9YQL0</accession>
<dbReference type="Proteomes" id="UP000245383">
    <property type="component" value="Unassembled WGS sequence"/>
</dbReference>
<dbReference type="SUPFAM" id="SSF52540">
    <property type="entry name" value="P-loop containing nucleoside triphosphate hydrolases"/>
    <property type="match status" value="1"/>
</dbReference>
<evidence type="ECO:0000256" key="1">
    <source>
        <dbReference type="ARBA" id="ARBA00006184"/>
    </source>
</evidence>
<evidence type="ECO:0000256" key="2">
    <source>
        <dbReference type="PIRNR" id="PIRNR001767"/>
    </source>
</evidence>
<evidence type="ECO:0000259" key="3">
    <source>
        <dbReference type="Pfam" id="PF13401"/>
    </source>
</evidence>
<evidence type="ECO:0000313" key="4">
    <source>
        <dbReference type="EMBL" id="PVU94596.1"/>
    </source>
</evidence>
<dbReference type="PIRSF" id="PIRSF001767">
    <property type="entry name" value="Cdc6"/>
    <property type="match status" value="1"/>
</dbReference>
<dbReference type="PANTHER" id="PTHR10763">
    <property type="entry name" value="CELL DIVISION CONTROL PROTEIN 6-RELATED"/>
    <property type="match status" value="1"/>
</dbReference>
<dbReference type="STRING" id="133385.A0A2T9YQL0"/>
<protein>
    <recommendedName>
        <fullName evidence="2">Cell division control protein</fullName>
    </recommendedName>
</protein>
<comment type="similarity">
    <text evidence="1 2">Belongs to the CDC6/cdc18 family.</text>
</comment>
<dbReference type="GO" id="GO:0051301">
    <property type="term" value="P:cell division"/>
    <property type="evidence" value="ECO:0007669"/>
    <property type="project" value="UniProtKB-UniRule"/>
</dbReference>
<comment type="caution">
    <text evidence="4">The sequence shown here is derived from an EMBL/GenBank/DDBJ whole genome shotgun (WGS) entry which is preliminary data.</text>
</comment>
<dbReference type="GO" id="GO:0033314">
    <property type="term" value="P:mitotic DNA replication checkpoint signaling"/>
    <property type="evidence" value="ECO:0007669"/>
    <property type="project" value="TreeGrafter"/>
</dbReference>
<dbReference type="InterPro" id="IPR027417">
    <property type="entry name" value="P-loop_NTPase"/>
</dbReference>
<organism evidence="4 5">
    <name type="scientific">Smittium simulii</name>
    <dbReference type="NCBI Taxonomy" id="133385"/>
    <lineage>
        <taxon>Eukaryota</taxon>
        <taxon>Fungi</taxon>
        <taxon>Fungi incertae sedis</taxon>
        <taxon>Zoopagomycota</taxon>
        <taxon>Kickxellomycotina</taxon>
        <taxon>Harpellomycetes</taxon>
        <taxon>Harpellales</taxon>
        <taxon>Legeriomycetaceae</taxon>
        <taxon>Smittium</taxon>
    </lineage>
</organism>
<dbReference type="AlphaFoldDB" id="A0A2T9YQL0"/>
<dbReference type="Gene3D" id="3.40.50.300">
    <property type="entry name" value="P-loop containing nucleotide triphosphate hydrolases"/>
    <property type="match status" value="1"/>
</dbReference>
<evidence type="ECO:0000313" key="5">
    <source>
        <dbReference type="Proteomes" id="UP000245383"/>
    </source>
</evidence>
<dbReference type="GO" id="GO:0003688">
    <property type="term" value="F:DNA replication origin binding"/>
    <property type="evidence" value="ECO:0007669"/>
    <property type="project" value="TreeGrafter"/>
</dbReference>
<dbReference type="GO" id="GO:0005634">
    <property type="term" value="C:nucleus"/>
    <property type="evidence" value="ECO:0007669"/>
    <property type="project" value="TreeGrafter"/>
</dbReference>
<dbReference type="OrthoDB" id="1926878at2759"/>
<dbReference type="Gene3D" id="1.10.8.60">
    <property type="match status" value="1"/>
</dbReference>
<proteinExistence type="inferred from homology"/>
<dbReference type="Pfam" id="PF13401">
    <property type="entry name" value="AAA_22"/>
    <property type="match status" value="1"/>
</dbReference>
<dbReference type="InterPro" id="IPR050311">
    <property type="entry name" value="ORC1/CDC6"/>
</dbReference>